<dbReference type="AlphaFoldDB" id="A0A9P6JK39"/>
<evidence type="ECO:0000313" key="1">
    <source>
        <dbReference type="EMBL" id="KAF9523877.1"/>
    </source>
</evidence>
<gene>
    <name evidence="1" type="ORF">CPB83DRAFT_652003</name>
</gene>
<reference evidence="1" key="1">
    <citation type="submission" date="2020-11" db="EMBL/GenBank/DDBJ databases">
        <authorList>
            <consortium name="DOE Joint Genome Institute"/>
            <person name="Ahrendt S."/>
            <person name="Riley R."/>
            <person name="Andreopoulos W."/>
            <person name="Labutti K."/>
            <person name="Pangilinan J."/>
            <person name="Ruiz-Duenas F.J."/>
            <person name="Barrasa J.M."/>
            <person name="Sanchez-Garcia M."/>
            <person name="Camarero S."/>
            <person name="Miyauchi S."/>
            <person name="Serrano A."/>
            <person name="Linde D."/>
            <person name="Babiker R."/>
            <person name="Drula E."/>
            <person name="Ayuso-Fernandez I."/>
            <person name="Pacheco R."/>
            <person name="Padilla G."/>
            <person name="Ferreira P."/>
            <person name="Barriuso J."/>
            <person name="Kellner H."/>
            <person name="Castanera R."/>
            <person name="Alfaro M."/>
            <person name="Ramirez L."/>
            <person name="Pisabarro A.G."/>
            <person name="Kuo A."/>
            <person name="Tritt A."/>
            <person name="Lipzen A."/>
            <person name="He G."/>
            <person name="Yan M."/>
            <person name="Ng V."/>
            <person name="Cullen D."/>
            <person name="Martin F."/>
            <person name="Rosso M.-N."/>
            <person name="Henrissat B."/>
            <person name="Hibbett D."/>
            <person name="Martinez A.T."/>
            <person name="Grigoriev I.V."/>
        </authorList>
    </citation>
    <scope>NUCLEOTIDE SEQUENCE</scope>
    <source>
        <strain evidence="1">CBS 506.95</strain>
    </source>
</reference>
<comment type="caution">
    <text evidence="1">The sequence shown here is derived from an EMBL/GenBank/DDBJ whole genome shotgun (WGS) entry which is preliminary data.</text>
</comment>
<sequence>MATQSTETNDICDGATLVERHELYYFDFAVFQVQHKLFRVPTNAFLASNPSFFEIFATPKLASNADVPECQSELQPSIIKPQDVSADHFQGLLLVLYPFTRTAETFEEWIGALDLATRWSLPDIRVKAIRALSSPIVGGEKSAAEFAVIARRYHIKEWLLRAFVELVLSEDLSLNSISQEALDPEGLDWETLARLFSIRLQLIQWIRTRLACFVCGKKEWFCSDDCRSTDSSHSSESTRVRAKTRILEVFAEEFEGMKDEEVSLLHEKPVITKQAKLEGNYLIALR</sequence>
<dbReference type="Proteomes" id="UP000807306">
    <property type="component" value="Unassembled WGS sequence"/>
</dbReference>
<evidence type="ECO:0000313" key="2">
    <source>
        <dbReference type="Proteomes" id="UP000807306"/>
    </source>
</evidence>
<organism evidence="1 2">
    <name type="scientific">Crepidotus variabilis</name>
    <dbReference type="NCBI Taxonomy" id="179855"/>
    <lineage>
        <taxon>Eukaryota</taxon>
        <taxon>Fungi</taxon>
        <taxon>Dikarya</taxon>
        <taxon>Basidiomycota</taxon>
        <taxon>Agaricomycotina</taxon>
        <taxon>Agaricomycetes</taxon>
        <taxon>Agaricomycetidae</taxon>
        <taxon>Agaricales</taxon>
        <taxon>Agaricineae</taxon>
        <taxon>Crepidotaceae</taxon>
        <taxon>Crepidotus</taxon>
    </lineage>
</organism>
<evidence type="ECO:0008006" key="3">
    <source>
        <dbReference type="Google" id="ProtNLM"/>
    </source>
</evidence>
<keyword evidence="2" id="KW-1185">Reference proteome</keyword>
<protein>
    <recommendedName>
        <fullName evidence="3">BTB domain-containing protein</fullName>
    </recommendedName>
</protein>
<proteinExistence type="predicted"/>
<name>A0A9P6JK39_9AGAR</name>
<accession>A0A9P6JK39</accession>
<dbReference type="OrthoDB" id="3193844at2759"/>
<dbReference type="EMBL" id="MU157909">
    <property type="protein sequence ID" value="KAF9523877.1"/>
    <property type="molecule type" value="Genomic_DNA"/>
</dbReference>